<reference evidence="1 2" key="1">
    <citation type="journal article" date="2015" name="J. Biotechnol.">
        <title>Complete genome sequence of a malodorant-producing acetogen, Clostridium scatologenes ATCC 25775(T).</title>
        <authorList>
            <person name="Zhu Z."/>
            <person name="Guo T."/>
            <person name="Zheng H."/>
            <person name="Song T."/>
            <person name="Ouyang P."/>
            <person name="Xie J."/>
        </authorList>
    </citation>
    <scope>NUCLEOTIDE SEQUENCE [LARGE SCALE GENOMIC DNA]</scope>
    <source>
        <strain evidence="1 2">ATCC 25775</strain>
    </source>
</reference>
<name>A0A0E3MC43_CLOSL</name>
<keyword evidence="2" id="KW-1185">Reference proteome</keyword>
<evidence type="ECO:0000313" key="2">
    <source>
        <dbReference type="Proteomes" id="UP000033115"/>
    </source>
</evidence>
<evidence type="ECO:0000313" key="1">
    <source>
        <dbReference type="EMBL" id="AKA72257.1"/>
    </source>
</evidence>
<dbReference type="EMBL" id="CP009933">
    <property type="protein sequence ID" value="AKA72257.1"/>
    <property type="molecule type" value="Genomic_DNA"/>
</dbReference>
<dbReference type="AlphaFoldDB" id="A0A0E3MC43"/>
<dbReference type="RefSeq" id="WP_029160108.1">
    <property type="nucleotide sequence ID" value="NZ_CP009933.1"/>
</dbReference>
<organism evidence="1 2">
    <name type="scientific">Clostridium scatologenes</name>
    <dbReference type="NCBI Taxonomy" id="1548"/>
    <lineage>
        <taxon>Bacteria</taxon>
        <taxon>Bacillati</taxon>
        <taxon>Bacillota</taxon>
        <taxon>Clostridia</taxon>
        <taxon>Eubacteriales</taxon>
        <taxon>Clostridiaceae</taxon>
        <taxon>Clostridium</taxon>
    </lineage>
</organism>
<accession>A0A0E3MC43</accession>
<sequence>MKEDILMLLNLKEISDIIKGLKIAESYISSSSIKVDEDLQKNIIDMLKKLEYVEHEYSNKSD</sequence>
<proteinExistence type="predicted"/>
<protein>
    <submittedName>
        <fullName evidence="1">Uncharacterized protein</fullName>
    </submittedName>
</protein>
<dbReference type="KEGG" id="csq:CSCA_5132"/>
<dbReference type="STRING" id="1548.CSCA_5132"/>
<dbReference type="Proteomes" id="UP000033115">
    <property type="component" value="Chromosome"/>
</dbReference>
<dbReference type="HOGENOM" id="CLU_208370_0_0_9"/>
<gene>
    <name evidence="1" type="ORF">CSCA_5132</name>
</gene>